<evidence type="ECO:0000313" key="4">
    <source>
        <dbReference type="EMBL" id="TDT77245.1"/>
    </source>
</evidence>
<organism evidence="4 5">
    <name type="scientific">Litoreibacter halocynthiae</name>
    <dbReference type="NCBI Taxonomy" id="1242689"/>
    <lineage>
        <taxon>Bacteria</taxon>
        <taxon>Pseudomonadati</taxon>
        <taxon>Pseudomonadota</taxon>
        <taxon>Alphaproteobacteria</taxon>
        <taxon>Rhodobacterales</taxon>
        <taxon>Roseobacteraceae</taxon>
        <taxon>Litoreibacter</taxon>
    </lineage>
</organism>
<dbReference type="GO" id="GO:0004806">
    <property type="term" value="F:triacylglycerol lipase activity"/>
    <property type="evidence" value="ECO:0007669"/>
    <property type="project" value="TreeGrafter"/>
</dbReference>
<dbReference type="PANTHER" id="PTHR48081:SF30">
    <property type="entry name" value="ACETYL-HYDROLASE LIPR-RELATED"/>
    <property type="match status" value="1"/>
</dbReference>
<dbReference type="OrthoDB" id="9806180at2"/>
<dbReference type="AlphaFoldDB" id="A0A4V6Q3C1"/>
<evidence type="ECO:0000313" key="5">
    <source>
        <dbReference type="Proteomes" id="UP000294563"/>
    </source>
</evidence>
<protein>
    <submittedName>
        <fullName evidence="4">Acetyl esterase/lipase</fullName>
    </submittedName>
</protein>
<accession>A0A4V6Q3C1</accession>
<reference evidence="4 5" key="1">
    <citation type="submission" date="2019-03" db="EMBL/GenBank/DDBJ databases">
        <title>Genomic Encyclopedia of Archaeal and Bacterial Type Strains, Phase II (KMG-II): from individual species to whole genera.</title>
        <authorList>
            <person name="Goeker M."/>
        </authorList>
    </citation>
    <scope>NUCLEOTIDE SEQUENCE [LARGE SCALE GENOMIC DNA]</scope>
    <source>
        <strain evidence="4 5">DSM 29467</strain>
    </source>
</reference>
<name>A0A4V6Q3C1_9RHOB</name>
<dbReference type="Proteomes" id="UP000294563">
    <property type="component" value="Unassembled WGS sequence"/>
</dbReference>
<dbReference type="InterPro" id="IPR002168">
    <property type="entry name" value="Lipase_GDXG_HIS_AS"/>
</dbReference>
<dbReference type="Gene3D" id="3.40.50.1820">
    <property type="entry name" value="alpha/beta hydrolase"/>
    <property type="match status" value="1"/>
</dbReference>
<comment type="similarity">
    <text evidence="1">Belongs to the 'GDXG' lipolytic enzyme family.</text>
</comment>
<proteinExistence type="inferred from homology"/>
<dbReference type="EMBL" id="SOBH01000001">
    <property type="protein sequence ID" value="TDT77245.1"/>
    <property type="molecule type" value="Genomic_DNA"/>
</dbReference>
<dbReference type="InterPro" id="IPR013094">
    <property type="entry name" value="AB_hydrolase_3"/>
</dbReference>
<keyword evidence="2" id="KW-0378">Hydrolase</keyword>
<evidence type="ECO:0000259" key="3">
    <source>
        <dbReference type="Pfam" id="PF07859"/>
    </source>
</evidence>
<dbReference type="SUPFAM" id="SSF53474">
    <property type="entry name" value="alpha/beta-Hydrolases"/>
    <property type="match status" value="1"/>
</dbReference>
<gene>
    <name evidence="4" type="ORF">BDE40_0525</name>
</gene>
<dbReference type="PANTHER" id="PTHR48081">
    <property type="entry name" value="AB HYDROLASE SUPERFAMILY PROTEIN C4A8.06C"/>
    <property type="match status" value="1"/>
</dbReference>
<sequence length="302" mass="32820">MTSLPQKLFNGFARYIEKPLLAHIANQTTLARVLDALAVTGMRPLRGTKCAFLQTPNFRIRRMIPRAAQGNLMLYFHGGGFTVGSSYTHRWLAARIAAGIGAEAWLPDYRLAPAHPYPAAPDDCITAYKLALTCFPPERIVLGGDSAGGTLVLNTVTRLAALGLPQPAALALLSPLTDLAHTNPSRTAFRDTDMLLPHKWVTRCMPAYLAGRDPKDPDISPAYADLSMAPPAALHVATGEVLYDDAAQLAEILPDVDFHTWTNVPHVWQLAAGWTTEADASIGQLAEKLRTHLPEHPVQPEN</sequence>
<feature type="domain" description="Alpha/beta hydrolase fold-3" evidence="3">
    <location>
        <begin position="73"/>
        <end position="269"/>
    </location>
</feature>
<dbReference type="RefSeq" id="WP_134012560.1">
    <property type="nucleotide sequence ID" value="NZ_SOBH01000001.1"/>
</dbReference>
<keyword evidence="5" id="KW-1185">Reference proteome</keyword>
<dbReference type="PROSITE" id="PS01173">
    <property type="entry name" value="LIPASE_GDXG_HIS"/>
    <property type="match status" value="1"/>
</dbReference>
<dbReference type="InterPro" id="IPR029058">
    <property type="entry name" value="AB_hydrolase_fold"/>
</dbReference>
<dbReference type="InterPro" id="IPR050300">
    <property type="entry name" value="GDXG_lipolytic_enzyme"/>
</dbReference>
<evidence type="ECO:0000256" key="1">
    <source>
        <dbReference type="ARBA" id="ARBA00010515"/>
    </source>
</evidence>
<comment type="caution">
    <text evidence="4">The sequence shown here is derived from an EMBL/GenBank/DDBJ whole genome shotgun (WGS) entry which is preliminary data.</text>
</comment>
<evidence type="ECO:0000256" key="2">
    <source>
        <dbReference type="ARBA" id="ARBA00022801"/>
    </source>
</evidence>
<dbReference type="Pfam" id="PF07859">
    <property type="entry name" value="Abhydrolase_3"/>
    <property type="match status" value="1"/>
</dbReference>